<evidence type="ECO:0000313" key="2">
    <source>
        <dbReference type="Proteomes" id="UP001652394"/>
    </source>
</evidence>
<reference evidence="1 2" key="1">
    <citation type="journal article" date="2021" name="ISME Commun">
        <title>Automated analysis of genomic sequences facilitates high-throughput and comprehensive description of bacteria.</title>
        <authorList>
            <person name="Hitch T.C.A."/>
        </authorList>
    </citation>
    <scope>NUCLEOTIDE SEQUENCE [LARGE SCALE GENOMIC DNA]</scope>
    <source>
        <strain evidence="1 2">H2_18</strain>
    </source>
</reference>
<evidence type="ECO:0000313" key="1">
    <source>
        <dbReference type="EMBL" id="MCU6747557.1"/>
    </source>
</evidence>
<gene>
    <name evidence="1" type="ORF">OCV51_07795</name>
</gene>
<protein>
    <submittedName>
        <fullName evidence="1">Uncharacterized protein</fullName>
    </submittedName>
</protein>
<dbReference type="Proteomes" id="UP001652394">
    <property type="component" value="Unassembled WGS sequence"/>
</dbReference>
<keyword evidence="2" id="KW-1185">Reference proteome</keyword>
<dbReference type="EMBL" id="JAOQJX010000009">
    <property type="protein sequence ID" value="MCU6747557.1"/>
    <property type="molecule type" value="Genomic_DNA"/>
</dbReference>
<comment type="caution">
    <text evidence="1">The sequence shown here is derived from an EMBL/GenBank/DDBJ whole genome shotgun (WGS) entry which is preliminary data.</text>
</comment>
<sequence length="92" mass="10596">MDRKKEIIVAAYRDFTDRAVLLTNKAMSKPDRIREMIKGTLGKITKAEIIEQCPEIRQTTAQRALNELLKNNAIIKIGGGRYTSYVWNREND</sequence>
<dbReference type="Gene3D" id="1.10.10.10">
    <property type="entry name" value="Winged helix-like DNA-binding domain superfamily/Winged helix DNA-binding domain"/>
    <property type="match status" value="1"/>
</dbReference>
<organism evidence="1 2">
    <name type="scientific">Faecalicatena acetigenes</name>
    <dbReference type="NCBI Taxonomy" id="2981790"/>
    <lineage>
        <taxon>Bacteria</taxon>
        <taxon>Bacillati</taxon>
        <taxon>Bacillota</taxon>
        <taxon>Clostridia</taxon>
        <taxon>Lachnospirales</taxon>
        <taxon>Lachnospiraceae</taxon>
        <taxon>Faecalicatena</taxon>
    </lineage>
</organism>
<dbReference type="InterPro" id="IPR036388">
    <property type="entry name" value="WH-like_DNA-bd_sf"/>
</dbReference>
<name>A0ABT2TBA1_9FIRM</name>
<accession>A0ABT2TBA1</accession>
<proteinExistence type="predicted"/>
<dbReference type="RefSeq" id="WP_059067790.1">
    <property type="nucleotide sequence ID" value="NZ_JAOQJX010000009.1"/>
</dbReference>